<reference evidence="4 5" key="1">
    <citation type="submission" date="2024-08" db="EMBL/GenBank/DDBJ databases">
        <authorList>
            <person name="Ishaq N."/>
        </authorList>
    </citation>
    <scope>NUCLEOTIDE SEQUENCE [LARGE SCALE GENOMIC DNA]</scope>
    <source>
        <strain evidence="4 5">JCM 30400</strain>
    </source>
</reference>
<protein>
    <submittedName>
        <fullName evidence="4">GNAT family N-acetyltransferase</fullName>
        <ecNumber evidence="4">2.3.-.-</ecNumber>
    </submittedName>
</protein>
<dbReference type="Pfam" id="PF00583">
    <property type="entry name" value="Acetyltransf_1"/>
    <property type="match status" value="1"/>
</dbReference>
<evidence type="ECO:0000256" key="2">
    <source>
        <dbReference type="ARBA" id="ARBA00023315"/>
    </source>
</evidence>
<dbReference type="SUPFAM" id="SSF55729">
    <property type="entry name" value="Acyl-CoA N-acyltransferases (Nat)"/>
    <property type="match status" value="1"/>
</dbReference>
<evidence type="ECO:0000313" key="4">
    <source>
        <dbReference type="EMBL" id="MFA0790017.1"/>
    </source>
</evidence>
<organism evidence="4 5">
    <name type="scientific">Microbulbifer echini</name>
    <dbReference type="NCBI Taxonomy" id="1529067"/>
    <lineage>
        <taxon>Bacteria</taxon>
        <taxon>Pseudomonadati</taxon>
        <taxon>Pseudomonadota</taxon>
        <taxon>Gammaproteobacteria</taxon>
        <taxon>Cellvibrionales</taxon>
        <taxon>Microbulbiferaceae</taxon>
        <taxon>Microbulbifer</taxon>
    </lineage>
</organism>
<dbReference type="PROSITE" id="PS51186">
    <property type="entry name" value="GNAT"/>
    <property type="match status" value="1"/>
</dbReference>
<dbReference type="EMBL" id="JBGMEL010000004">
    <property type="protein sequence ID" value="MFA0790017.1"/>
    <property type="molecule type" value="Genomic_DNA"/>
</dbReference>
<dbReference type="RefSeq" id="WP_371842900.1">
    <property type="nucleotide sequence ID" value="NZ_JBGMEL010000004.1"/>
</dbReference>
<gene>
    <name evidence="4" type="ORF">ACCI51_05615</name>
</gene>
<dbReference type="PANTHER" id="PTHR43877:SF5">
    <property type="entry name" value="BLL8307 PROTEIN"/>
    <property type="match status" value="1"/>
</dbReference>
<dbReference type="InterPro" id="IPR000182">
    <property type="entry name" value="GNAT_dom"/>
</dbReference>
<dbReference type="Proteomes" id="UP001569414">
    <property type="component" value="Unassembled WGS sequence"/>
</dbReference>
<keyword evidence="1 4" id="KW-0808">Transferase</keyword>
<sequence>MKFIVQKDNLSDGSINALLESHLQEMYQHSPPESVHALKSNDRKDTTITFWSARINGVLAGCGALKEISASQGEIKSMKTSRLFLRKGVARAVLEEILQEAKRRNYREVKLETGSSEPFTPAVTLYRQYGFKPCNPFANYREDPHSLFLSKKI</sequence>
<dbReference type="EC" id="2.3.-.-" evidence="4"/>
<keyword evidence="2 4" id="KW-0012">Acyltransferase</keyword>
<evidence type="ECO:0000259" key="3">
    <source>
        <dbReference type="PROSITE" id="PS51186"/>
    </source>
</evidence>
<dbReference type="PANTHER" id="PTHR43877">
    <property type="entry name" value="AMINOALKYLPHOSPHONATE N-ACETYLTRANSFERASE-RELATED-RELATED"/>
    <property type="match status" value="1"/>
</dbReference>
<comment type="caution">
    <text evidence="4">The sequence shown here is derived from an EMBL/GenBank/DDBJ whole genome shotgun (WGS) entry which is preliminary data.</text>
</comment>
<keyword evidence="5" id="KW-1185">Reference proteome</keyword>
<proteinExistence type="predicted"/>
<dbReference type="Gene3D" id="3.40.630.30">
    <property type="match status" value="1"/>
</dbReference>
<dbReference type="InterPro" id="IPR016181">
    <property type="entry name" value="Acyl_CoA_acyltransferase"/>
</dbReference>
<feature type="domain" description="N-acetyltransferase" evidence="3">
    <location>
        <begin position="5"/>
        <end position="153"/>
    </location>
</feature>
<evidence type="ECO:0000313" key="5">
    <source>
        <dbReference type="Proteomes" id="UP001569414"/>
    </source>
</evidence>
<dbReference type="GO" id="GO:0016746">
    <property type="term" value="F:acyltransferase activity"/>
    <property type="evidence" value="ECO:0007669"/>
    <property type="project" value="UniProtKB-KW"/>
</dbReference>
<name>A0ABV4NKC0_9GAMM</name>
<accession>A0ABV4NKC0</accession>
<evidence type="ECO:0000256" key="1">
    <source>
        <dbReference type="ARBA" id="ARBA00022679"/>
    </source>
</evidence>
<dbReference type="InterPro" id="IPR050832">
    <property type="entry name" value="Bact_Acetyltransf"/>
</dbReference>